<dbReference type="eggNOG" id="ENOG502QPZ7">
    <property type="taxonomic scope" value="Eukaryota"/>
</dbReference>
<evidence type="ECO:0000313" key="3">
    <source>
        <dbReference type="Proteomes" id="UP000008068"/>
    </source>
</evidence>
<feature type="compositionally biased region" description="Polar residues" evidence="1">
    <location>
        <begin position="867"/>
        <end position="910"/>
    </location>
</feature>
<dbReference type="EMBL" id="GL379959">
    <property type="protein sequence ID" value="EGT38513.1"/>
    <property type="molecule type" value="Genomic_DNA"/>
</dbReference>
<sequence>MIIEERKSHELNLEAIDKDLRMENVRFSAEKMGWEDFNKSVRRNLMGKRNTLEAGIRLDVLNSLSFMTGHLPIDNDADIYRKIQQLADGIGEQCSITAHNGGVRINHQEVTIDIGILEDNARFFSFDLFYCNNLQIVSCKIGYFGQPLSDAPDALELMKSGEFSLLRDSVVGILSSIPKELTGSDKDSCKDALRAIEHILIRNAADSSFKAINTSKYGFYSPRTELFPGRIYFVAGPDNTSVKNEEKTGPDNLVGLPYFEISFVEHDKKCQLPVFSQSNEWTIFKEANACIRVKFNQGLLISQHTIRKLARIVPKAPLVRHYVNFYGYIAGRAKNNMKLLTQFPAEQLELPELGIQQYYEVDENKLKKEDDAVVVEMFLSDVRELPKLIEILRSEWMHASLWVSVLAMCEPQQEIAQTEVQAVKMQLAPRRDEIQFQFDTEYGNMIIMVSEKSPCHYSVKTMIQYTGESACSDLDEVLTQELQKSWNIPLTLTYAVSKLKCRLNNVIPPLSFAKPSCFDSDKLQHSLSALKTNMSETDKAEKKKKTVMTLELGPAIQPTEVIYTRENDEDLRGSLLSSFGEVDQYYIDTSTIGKTRAQPRPTREPNQLTSMGMMSAELDIDKGRQQLENSIRQQEVHRMSHLESARVHMKQSIGAAHAVGLASHQPHIPPGGPMRHNSYTMGFDPPAPYDPNIPASIQFPDASAFGKGKQRKPRAKKQLGEEGAAPSGRGKGRKGRGASSVASGGRKSTGVVPENLYGMDQMRPPLQRSFSDFHEECDPPPPPKPQVSAASRTSVPPHHQLGNPMIGYPGMPLQSPNHLPLTPSPLSAPPKPFSPEQQNLGMRMREQNYWREDKVEMKPDIEKLKQQMATNSALQSESSNNIPSTTEKANPGPSNIQNTVTDASKPTAPINNPPMSAPTPKKKLGLEAAISKIRGQQEQALQKQQQQRIQQQESVESVGSEQPTPQPVDQNLMLPPLLAPNQLNRARGPPPDQMYRERAGSMRGFPPSSHYHGSGGSGGSKQVASYAQGLPPGMGPPAVKPHGNNYQASQWVRPPTHRDSHSYHGMSSLGPPQLQREQPPPPPQMTSHPREQLPRENLPRDIPLRETFREQTTREPQVQRESTRERNKGDAEGGPDSPEEGCLRIDDE</sequence>
<feature type="compositionally biased region" description="Polar residues" evidence="1">
    <location>
        <begin position="953"/>
        <end position="969"/>
    </location>
</feature>
<dbReference type="FunCoup" id="G0NVT4">
    <property type="interactions" value="1432"/>
</dbReference>
<evidence type="ECO:0000313" key="2">
    <source>
        <dbReference type="EMBL" id="EGT38513.1"/>
    </source>
</evidence>
<proteinExistence type="predicted"/>
<dbReference type="AlphaFoldDB" id="G0NVT4"/>
<dbReference type="InParanoid" id="G0NVT4"/>
<organism evidence="3">
    <name type="scientific">Caenorhabditis brenneri</name>
    <name type="common">Nematode worm</name>
    <dbReference type="NCBI Taxonomy" id="135651"/>
    <lineage>
        <taxon>Eukaryota</taxon>
        <taxon>Metazoa</taxon>
        <taxon>Ecdysozoa</taxon>
        <taxon>Nematoda</taxon>
        <taxon>Chromadorea</taxon>
        <taxon>Rhabditida</taxon>
        <taxon>Rhabditina</taxon>
        <taxon>Rhabditomorpha</taxon>
        <taxon>Rhabditoidea</taxon>
        <taxon>Rhabditidae</taxon>
        <taxon>Peloderinae</taxon>
        <taxon>Caenorhabditis</taxon>
    </lineage>
</organism>
<evidence type="ECO:0000256" key="1">
    <source>
        <dbReference type="SAM" id="MobiDB-lite"/>
    </source>
</evidence>
<dbReference type="STRING" id="135651.G0NVT4"/>
<dbReference type="Proteomes" id="UP000008068">
    <property type="component" value="Unassembled WGS sequence"/>
</dbReference>
<dbReference type="HOGENOM" id="CLU_255799_0_0_1"/>
<dbReference type="OrthoDB" id="5861512at2759"/>
<accession>G0NVT4</accession>
<gene>
    <name evidence="2" type="primary">Cbn-sop-3</name>
    <name evidence="2" type="ORF">CAEBREN_22170</name>
</gene>
<dbReference type="OMA" id="PWGDMAK"/>
<feature type="compositionally biased region" description="Basic and acidic residues" evidence="1">
    <location>
        <begin position="1088"/>
        <end position="1131"/>
    </location>
</feature>
<feature type="region of interest" description="Disordered" evidence="1">
    <location>
        <begin position="866"/>
        <end position="1148"/>
    </location>
</feature>
<reference evidence="3" key="1">
    <citation type="submission" date="2011-07" db="EMBL/GenBank/DDBJ databases">
        <authorList>
            <consortium name="Caenorhabditis brenneri Sequencing and Analysis Consortium"/>
            <person name="Wilson R.K."/>
        </authorList>
    </citation>
    <scope>NUCLEOTIDE SEQUENCE [LARGE SCALE GENOMIC DNA]</scope>
    <source>
        <strain evidence="3">PB2801</strain>
    </source>
</reference>
<feature type="compositionally biased region" description="Basic residues" evidence="1">
    <location>
        <begin position="708"/>
        <end position="717"/>
    </location>
</feature>
<protein>
    <submittedName>
        <fullName evidence="2">CBN-SOP-3 protein</fullName>
    </submittedName>
</protein>
<name>G0NVT4_CAEBE</name>
<keyword evidence="3" id="KW-1185">Reference proteome</keyword>
<feature type="compositionally biased region" description="Low complexity" evidence="1">
    <location>
        <begin position="737"/>
        <end position="748"/>
    </location>
</feature>
<feature type="compositionally biased region" description="Low complexity" evidence="1">
    <location>
        <begin position="936"/>
        <end position="952"/>
    </location>
</feature>
<feature type="region of interest" description="Disordered" evidence="1">
    <location>
        <begin position="662"/>
        <end position="807"/>
    </location>
</feature>